<keyword evidence="1" id="KW-1133">Transmembrane helix</keyword>
<reference evidence="2" key="1">
    <citation type="submission" date="2025-08" db="UniProtKB">
        <authorList>
            <consortium name="Ensembl"/>
        </authorList>
    </citation>
    <scope>IDENTIFICATION</scope>
</reference>
<evidence type="ECO:0000256" key="1">
    <source>
        <dbReference type="SAM" id="Phobius"/>
    </source>
</evidence>
<dbReference type="PANTHER" id="PTHR46099">
    <property type="entry name" value="G_PROTEIN_RECEP_F1_2 DOMAIN-CONTAINING PROTEIN"/>
    <property type="match status" value="1"/>
</dbReference>
<dbReference type="Proteomes" id="UP000472262">
    <property type="component" value="Unassembled WGS sequence"/>
</dbReference>
<proteinExistence type="predicted"/>
<keyword evidence="1" id="KW-0812">Transmembrane</keyword>
<protein>
    <submittedName>
        <fullName evidence="2">Uncharacterized protein</fullName>
    </submittedName>
</protein>
<feature type="transmembrane region" description="Helical" evidence="1">
    <location>
        <begin position="6"/>
        <end position="31"/>
    </location>
</feature>
<dbReference type="Ensembl" id="ENSSGRT00000008468.1">
    <property type="protein sequence ID" value="ENSSGRP00000007757.1"/>
    <property type="gene ID" value="ENSSGRG00000005309.1"/>
</dbReference>
<dbReference type="PANTHER" id="PTHR46099:SF3">
    <property type="entry name" value="ENDOTHELIN RECEPTOR TYPE B"/>
    <property type="match status" value="1"/>
</dbReference>
<reference evidence="2" key="2">
    <citation type="submission" date="2025-09" db="UniProtKB">
        <authorList>
            <consortium name="Ensembl"/>
        </authorList>
    </citation>
    <scope>IDENTIFICATION</scope>
</reference>
<accession>A0A672K8U1</accession>
<dbReference type="GO" id="GO:0005886">
    <property type="term" value="C:plasma membrane"/>
    <property type="evidence" value="ECO:0007669"/>
    <property type="project" value="TreeGrafter"/>
</dbReference>
<dbReference type="GO" id="GO:0004962">
    <property type="term" value="F:endothelin receptor activity"/>
    <property type="evidence" value="ECO:0007669"/>
    <property type="project" value="TreeGrafter"/>
</dbReference>
<evidence type="ECO:0000313" key="2">
    <source>
        <dbReference type="Ensembl" id="ENSSGRP00000007757.1"/>
    </source>
</evidence>
<keyword evidence="1" id="KW-0472">Membrane</keyword>
<dbReference type="GO" id="GO:0048066">
    <property type="term" value="P:developmental pigmentation"/>
    <property type="evidence" value="ECO:0007669"/>
    <property type="project" value="TreeGrafter"/>
</dbReference>
<evidence type="ECO:0000313" key="3">
    <source>
        <dbReference type="Proteomes" id="UP000472262"/>
    </source>
</evidence>
<organism evidence="2 3">
    <name type="scientific">Sinocyclocheilus grahami</name>
    <name type="common">Dianchi golden-line fish</name>
    <name type="synonym">Barbus grahami</name>
    <dbReference type="NCBI Taxonomy" id="75366"/>
    <lineage>
        <taxon>Eukaryota</taxon>
        <taxon>Metazoa</taxon>
        <taxon>Chordata</taxon>
        <taxon>Craniata</taxon>
        <taxon>Vertebrata</taxon>
        <taxon>Euteleostomi</taxon>
        <taxon>Actinopterygii</taxon>
        <taxon>Neopterygii</taxon>
        <taxon>Teleostei</taxon>
        <taxon>Ostariophysi</taxon>
        <taxon>Cypriniformes</taxon>
        <taxon>Cyprinidae</taxon>
        <taxon>Cyprininae</taxon>
        <taxon>Sinocyclocheilus</taxon>
    </lineage>
</organism>
<dbReference type="AlphaFoldDB" id="A0A672K8U1"/>
<name>A0A672K8U1_SINGR</name>
<dbReference type="GO" id="GO:0042310">
    <property type="term" value="P:vasoconstriction"/>
    <property type="evidence" value="ECO:0007669"/>
    <property type="project" value="TreeGrafter"/>
</dbReference>
<sequence>MAKDWWLFGFYFIVPLACIAVFYSLMTWRILSGSVKKLDKHIKQVHLHLGFGKLFQFI</sequence>
<dbReference type="InParanoid" id="A0A672K8U1"/>
<dbReference type="InterPro" id="IPR051193">
    <property type="entry name" value="GPCR_endothelin_rcpt"/>
</dbReference>
<keyword evidence="3" id="KW-1185">Reference proteome</keyword>